<organism evidence="9 10">
    <name type="scientific">Marivibrio halodurans</name>
    <dbReference type="NCBI Taxonomy" id="2039722"/>
    <lineage>
        <taxon>Bacteria</taxon>
        <taxon>Pseudomonadati</taxon>
        <taxon>Pseudomonadota</taxon>
        <taxon>Alphaproteobacteria</taxon>
        <taxon>Rhodospirillales</taxon>
        <taxon>Rhodospirillaceae</taxon>
        <taxon>Marivibrio</taxon>
    </lineage>
</organism>
<evidence type="ECO:0000313" key="10">
    <source>
        <dbReference type="Proteomes" id="UP000672602"/>
    </source>
</evidence>
<dbReference type="PANTHER" id="PTHR32196">
    <property type="entry name" value="ABC TRANSPORTER PERMEASE PROTEIN YPHD-RELATED-RELATED"/>
    <property type="match status" value="1"/>
</dbReference>
<reference evidence="9" key="1">
    <citation type="submission" date="2021-04" db="EMBL/GenBank/DDBJ databases">
        <authorList>
            <person name="Zhang D.-C."/>
        </authorList>
    </citation>
    <scope>NUCLEOTIDE SEQUENCE</scope>
    <source>
        <strain evidence="9">CGMCC 1.15697</strain>
    </source>
</reference>
<evidence type="ECO:0000256" key="1">
    <source>
        <dbReference type="ARBA" id="ARBA00004651"/>
    </source>
</evidence>
<evidence type="ECO:0000313" key="9">
    <source>
        <dbReference type="EMBL" id="MBP5856219.1"/>
    </source>
</evidence>
<evidence type="ECO:0000256" key="5">
    <source>
        <dbReference type="ARBA" id="ARBA00022692"/>
    </source>
</evidence>
<dbReference type="Proteomes" id="UP000672602">
    <property type="component" value="Unassembled WGS sequence"/>
</dbReference>
<feature type="transmembrane region" description="Helical" evidence="8">
    <location>
        <begin position="277"/>
        <end position="294"/>
    </location>
</feature>
<evidence type="ECO:0000256" key="7">
    <source>
        <dbReference type="ARBA" id="ARBA00023136"/>
    </source>
</evidence>
<feature type="transmembrane region" description="Helical" evidence="8">
    <location>
        <begin position="221"/>
        <end position="241"/>
    </location>
</feature>
<dbReference type="CDD" id="cd06579">
    <property type="entry name" value="TM_PBP1_transp_AraH_like"/>
    <property type="match status" value="1"/>
</dbReference>
<dbReference type="GO" id="GO:0005886">
    <property type="term" value="C:plasma membrane"/>
    <property type="evidence" value="ECO:0007669"/>
    <property type="project" value="UniProtKB-SubCell"/>
</dbReference>
<feature type="transmembrane region" description="Helical" evidence="8">
    <location>
        <begin position="253"/>
        <end position="270"/>
    </location>
</feature>
<dbReference type="RefSeq" id="WP_210680756.1">
    <property type="nucleotide sequence ID" value="NZ_JAGMWN010000001.1"/>
</dbReference>
<feature type="transmembrane region" description="Helical" evidence="8">
    <location>
        <begin position="134"/>
        <end position="154"/>
    </location>
</feature>
<gene>
    <name evidence="9" type="ORF">KAJ83_04305</name>
</gene>
<keyword evidence="7 8" id="KW-0472">Membrane</keyword>
<comment type="subcellular location">
    <subcellularLocation>
        <location evidence="1">Cell membrane</location>
        <topology evidence="1">Multi-pass membrane protein</topology>
    </subcellularLocation>
</comment>
<keyword evidence="6 8" id="KW-1133">Transmembrane helix</keyword>
<dbReference type="GO" id="GO:0022857">
    <property type="term" value="F:transmembrane transporter activity"/>
    <property type="evidence" value="ECO:0007669"/>
    <property type="project" value="InterPro"/>
</dbReference>
<feature type="transmembrane region" description="Helical" evidence="8">
    <location>
        <begin position="174"/>
        <end position="192"/>
    </location>
</feature>
<dbReference type="EMBL" id="JAGMWN010000001">
    <property type="protein sequence ID" value="MBP5856219.1"/>
    <property type="molecule type" value="Genomic_DNA"/>
</dbReference>
<sequence length="335" mass="34432">MAIGFATKDRGGRRRNLLELVVMAVTAALFVLFAIGIEGFATPGNLGVVLSNSASLVILSCGMAVVIVSRGLELALIAEMVAGATTFSILINAGVGGPEALLLAVGAMALVGCANAWLIAYVEIPAMLATLASAMFVTGLVRYAVLGGEFLLLLPKSNPAVVLLSGDILPGVPAPVALMVAALVATGFLLRYSAAGRTIYAMGDNFQAARLGGLPVRTTTIVVYVFAALMALFAGLVTAAASGTVDFRTVTNGSLLFEVILVVVLGGIPLRGGRGGVRNIIVGVALIAVLRNGMTLMNVTTQMQDVIKGFVLIIAIVLDNYLNPRDTETDTAGDL</sequence>
<evidence type="ECO:0000256" key="3">
    <source>
        <dbReference type="ARBA" id="ARBA00022475"/>
    </source>
</evidence>
<keyword evidence="4" id="KW-0997">Cell inner membrane</keyword>
<keyword evidence="2" id="KW-0813">Transport</keyword>
<dbReference type="Pfam" id="PF02653">
    <property type="entry name" value="BPD_transp_2"/>
    <property type="match status" value="1"/>
</dbReference>
<accession>A0A8J7V2X6</accession>
<keyword evidence="5 8" id="KW-0812">Transmembrane</keyword>
<dbReference type="PANTHER" id="PTHR32196:SF21">
    <property type="entry name" value="ABC TRANSPORTER PERMEASE PROTEIN YPHD-RELATED"/>
    <property type="match status" value="1"/>
</dbReference>
<feature type="transmembrane region" description="Helical" evidence="8">
    <location>
        <begin position="75"/>
        <end position="95"/>
    </location>
</feature>
<evidence type="ECO:0000256" key="6">
    <source>
        <dbReference type="ARBA" id="ARBA00022989"/>
    </source>
</evidence>
<protein>
    <submittedName>
        <fullName evidence="9">ABC transporter permease</fullName>
    </submittedName>
</protein>
<name>A0A8J7V2X6_9PROT</name>
<keyword evidence="3" id="KW-1003">Cell membrane</keyword>
<dbReference type="AlphaFoldDB" id="A0A8J7V2X6"/>
<proteinExistence type="predicted"/>
<evidence type="ECO:0000256" key="4">
    <source>
        <dbReference type="ARBA" id="ARBA00022519"/>
    </source>
</evidence>
<evidence type="ECO:0000256" key="8">
    <source>
        <dbReference type="SAM" id="Phobius"/>
    </source>
</evidence>
<evidence type="ECO:0000256" key="2">
    <source>
        <dbReference type="ARBA" id="ARBA00022448"/>
    </source>
</evidence>
<keyword evidence="10" id="KW-1185">Reference proteome</keyword>
<feature type="transmembrane region" description="Helical" evidence="8">
    <location>
        <begin position="101"/>
        <end position="122"/>
    </location>
</feature>
<feature type="transmembrane region" description="Helical" evidence="8">
    <location>
        <begin position="17"/>
        <end position="37"/>
    </location>
</feature>
<dbReference type="InterPro" id="IPR001851">
    <property type="entry name" value="ABC_transp_permease"/>
</dbReference>
<feature type="transmembrane region" description="Helical" evidence="8">
    <location>
        <begin position="49"/>
        <end position="68"/>
    </location>
</feature>
<comment type="caution">
    <text evidence="9">The sequence shown here is derived from an EMBL/GenBank/DDBJ whole genome shotgun (WGS) entry which is preliminary data.</text>
</comment>